<evidence type="ECO:0000313" key="11">
    <source>
        <dbReference type="Proteomes" id="UP001642540"/>
    </source>
</evidence>
<evidence type="ECO:0000259" key="9">
    <source>
        <dbReference type="Pfam" id="PF24762"/>
    </source>
</evidence>
<dbReference type="SUPFAM" id="SSF50978">
    <property type="entry name" value="WD40 repeat-like"/>
    <property type="match status" value="2"/>
</dbReference>
<keyword evidence="6" id="KW-0969">Cilium</keyword>
<comment type="caution">
    <text evidence="10">The sequence shown here is derived from an EMBL/GenBank/DDBJ whole genome shotgun (WGS) entry which is preliminary data.</text>
</comment>
<evidence type="ECO:0000313" key="10">
    <source>
        <dbReference type="EMBL" id="CAL8114924.1"/>
    </source>
</evidence>
<evidence type="ECO:0000256" key="7">
    <source>
        <dbReference type="ARBA" id="ARBA00023273"/>
    </source>
</evidence>
<evidence type="ECO:0000256" key="6">
    <source>
        <dbReference type="ARBA" id="ARBA00023069"/>
    </source>
</evidence>
<sequence>MNLQLLETVIPVSAAVQYGCERIDAMAWGRSDDKLAVCRSDRVIYLYDEKGGLRDKFQTRAKDPSDNAQSYTVTCMAFSPDSTRLAVGQSDLIVYVYKIGEEFKMKKSIIHKYQQPAPVTSIVWPKEYEIFCGLLDGKIRQCHTISRKGPKTRTIMSNESCNIALISNVWGTEMIASFTDGRIAVFEVGDEDTVSLITVIRHSCPPTTVAITNDAVLAGGYDKKLYIYDKRSGEVKQMFDYNIDNDEREFACAAANPEGKSIVVGSYNKLFVYHYVARRKEWQEGNAQDFDNLYMVSSIQWRKDGSVLAVANNIGALYLMEATYKRTRHERFEMIYSSPSSIILNIFEPQKSISVKSRFACEILEAKLSKDGNFAIVKTGDTLLLCEVATGLTSEIAWLYSDKDKERFYFEYENVCVIYYESEMTIVEYGRDETLGSFRVDTMNTHVVSIRVCKRLFGNEELISKKLAYLVDPRSITIVDLMYNLTVGNVAHDTKIDWLELNESGTKLLFRDKRSRLYLYGVDSSNKLPLVMSCDFVQWVPACDVVVVQTNGLLRVWYNLETPDVTVDHDVSGHAVAVYKKSDKEPTVVQLEDGSTVYDVPLDEGRIQFATALESGNLFQAAWHLEDYDMSPEVLAMWQRLARVALENYELRIAQKAYSVLGDVPRAKFLYNTIEMIRGPGNTPEQWYAPGWWKEHQMCIARRNILLGRIKEAEVVFIRHMDVDNALLMYKIMQRWNEAITLAKVKNHPHLKELLSEFTQMVYRDREWYEAGRFFESVTMFNHAIFHYLESGFPTHASRCVGKSKMKLDDDLLERLGNTLVDMKFYETAGDFFKTTGQRGRALDVYRKGRCFDKALRLAKRYYPNEVTNVEEEWGDWKFSLRDIDSAGHHYIEAGNLYKAVECALETRQWKKAAQIIAVMKDDGGNISKYWIRLGDSYAGEEEFSEAETCYLKAESPKKAIDMFAAHEKWDDAVRVANNNNYSRDEMKKDYSQYAVQFMEQERYPQAEKLLIAMDEIDQCIGMYAKAKMYDQVLRIVKEHHPSHLEKTAAHVAEMFLKENDMKSAVSTFLACGLWQNVVGLYQDRGLFSDAHQIAAQYGGTKAATYVVFSWAATLQPDAAVKLLNKYNCFEEAISHYNNHGNVELSAELCRVGSHEKLQEILYQMAMQAEAKGDLDNAAKHYLEGGMNFEAIEMYLRRELFDVAMDIAKRTSKDAVQKVMLAQAEHMFYARNFIAMENLLLRAERPEHAVNLYKRANMWNEAFRVCKDSCPHLMEQLQREFDTSDAKMTMHNDAESIIEQAKRYEKLGEYKRAVECYLQLTPDMMEGNPSALAKCWVRGGELAVKFLKRSQAEYVVQTVAPLLMGIHMHLEAANLYSLLGFKELAVETLIAGKMWDEAKDLASEVSPEMEHYVTDQQTKMLKQVGHVDELENLNLAAALDLLCEQGQWKKCMEKARRQNAAVFSMYLAKYITHLLKHNQPEEAMVVYAEYGPPADKQHYALYKAIAMMIFSNVQHDKVEIWIKLRDILYDVINGMKVTPDSTSKYKTQLEKILWCAHYYVNRVAFQKSQGMEVLATKISISLLRYIGTIPAEKAFYEAGLACKEREWKNMAFVFLNHFMDIYDAIEDGVGNTVDLDNTDFVNTDIPLEVELPSQHMVPRQSYDDAREWILAASMDPDIQQALRIDERGVFEASLVPGPNGLACDQCLLSGYPVLGPRVSFRAPNRAANRDDWNKMVMAVKSTHNPELQNIIEFINDWCGANPNYIF</sequence>
<gene>
    <name evidence="10" type="ORF">ODALV1_LOCUS16662</name>
</gene>
<keyword evidence="5" id="KW-0802">TPR repeat</keyword>
<reference evidence="10 11" key="1">
    <citation type="submission" date="2024-08" db="EMBL/GenBank/DDBJ databases">
        <authorList>
            <person name="Cucini C."/>
            <person name="Frati F."/>
        </authorList>
    </citation>
    <scope>NUCLEOTIDE SEQUENCE [LARGE SCALE GENOMIC DNA]</scope>
</reference>
<keyword evidence="7" id="KW-0966">Cell projection</keyword>
<dbReference type="InterPro" id="IPR011990">
    <property type="entry name" value="TPR-like_helical_dom_sf"/>
</dbReference>
<dbReference type="InterPro" id="IPR001680">
    <property type="entry name" value="WD40_rpt"/>
</dbReference>
<dbReference type="PANTHER" id="PTHR15722">
    <property type="entry name" value="IFT140/172-RELATED"/>
    <property type="match status" value="1"/>
</dbReference>
<keyword evidence="3" id="KW-0853">WD repeat</keyword>
<dbReference type="Pfam" id="PF00400">
    <property type="entry name" value="WD40"/>
    <property type="match status" value="1"/>
</dbReference>
<dbReference type="Gene3D" id="2.130.10.10">
    <property type="entry name" value="YVTN repeat-like/Quinoprotein amine dehydrogenase"/>
    <property type="match status" value="2"/>
</dbReference>
<keyword evidence="4" id="KW-0677">Repeat</keyword>
<organism evidence="10 11">
    <name type="scientific">Orchesella dallaii</name>
    <dbReference type="NCBI Taxonomy" id="48710"/>
    <lineage>
        <taxon>Eukaryota</taxon>
        <taxon>Metazoa</taxon>
        <taxon>Ecdysozoa</taxon>
        <taxon>Arthropoda</taxon>
        <taxon>Hexapoda</taxon>
        <taxon>Collembola</taxon>
        <taxon>Entomobryomorpha</taxon>
        <taxon>Entomobryoidea</taxon>
        <taxon>Orchesellidae</taxon>
        <taxon>Orchesellinae</taxon>
        <taxon>Orchesella</taxon>
    </lineage>
</organism>
<proteinExistence type="inferred from homology"/>
<evidence type="ECO:0000256" key="1">
    <source>
        <dbReference type="ARBA" id="ARBA00004138"/>
    </source>
</evidence>
<evidence type="ECO:0000256" key="5">
    <source>
        <dbReference type="ARBA" id="ARBA00022803"/>
    </source>
</evidence>
<feature type="domain" description="IF140/IFT172/WDR19 TPR" evidence="9">
    <location>
        <begin position="1125"/>
        <end position="1319"/>
    </location>
</feature>
<dbReference type="PANTHER" id="PTHR15722:SF2">
    <property type="entry name" value="INTRAFLAGELLAR TRANSPORT PROTEIN 172 HOMOLOG"/>
    <property type="match status" value="1"/>
</dbReference>
<dbReference type="Proteomes" id="UP001642540">
    <property type="component" value="Unassembled WGS sequence"/>
</dbReference>
<comment type="subcellular location">
    <subcellularLocation>
        <location evidence="1">Cell projection</location>
        <location evidence="1">Cilium</location>
    </subcellularLocation>
</comment>
<comment type="similarity">
    <text evidence="8">Belongs to the IFT172 family.</text>
</comment>
<dbReference type="SUPFAM" id="SSF48452">
    <property type="entry name" value="TPR-like"/>
    <property type="match status" value="1"/>
</dbReference>
<name>A0ABP1QYT9_9HEXA</name>
<dbReference type="InterPro" id="IPR015943">
    <property type="entry name" value="WD40/YVTN_repeat-like_dom_sf"/>
</dbReference>
<keyword evidence="11" id="KW-1185">Reference proteome</keyword>
<evidence type="ECO:0000256" key="3">
    <source>
        <dbReference type="ARBA" id="ARBA00022574"/>
    </source>
</evidence>
<dbReference type="Gene3D" id="1.25.40.470">
    <property type="match status" value="2"/>
</dbReference>
<evidence type="ECO:0000256" key="4">
    <source>
        <dbReference type="ARBA" id="ARBA00022737"/>
    </source>
</evidence>
<dbReference type="InterPro" id="IPR036322">
    <property type="entry name" value="WD40_repeat_dom_sf"/>
</dbReference>
<accession>A0ABP1QYT9</accession>
<evidence type="ECO:0000256" key="8">
    <source>
        <dbReference type="ARBA" id="ARBA00038130"/>
    </source>
</evidence>
<keyword evidence="2" id="KW-0217">Developmental protein</keyword>
<dbReference type="SMART" id="SM00320">
    <property type="entry name" value="WD40"/>
    <property type="match status" value="5"/>
</dbReference>
<dbReference type="Pfam" id="PF24762">
    <property type="entry name" value="TPR_IF140-IFT172"/>
    <property type="match status" value="1"/>
</dbReference>
<dbReference type="EMBL" id="CAXLJM020000051">
    <property type="protein sequence ID" value="CAL8114924.1"/>
    <property type="molecule type" value="Genomic_DNA"/>
</dbReference>
<dbReference type="InterPro" id="IPR056168">
    <property type="entry name" value="TPR_IF140/IFT172/WDR19"/>
</dbReference>
<protein>
    <recommendedName>
        <fullName evidence="9">IF140/IFT172/WDR19 TPR domain-containing protein</fullName>
    </recommendedName>
</protein>
<evidence type="ECO:0000256" key="2">
    <source>
        <dbReference type="ARBA" id="ARBA00022473"/>
    </source>
</evidence>